<dbReference type="InterPro" id="IPR036869">
    <property type="entry name" value="J_dom_sf"/>
</dbReference>
<reference evidence="1" key="1">
    <citation type="submission" date="2020-05" db="EMBL/GenBank/DDBJ databases">
        <authorList>
            <person name="Chiriac C."/>
            <person name="Salcher M."/>
            <person name="Ghai R."/>
            <person name="Kavagutti S V."/>
        </authorList>
    </citation>
    <scope>NUCLEOTIDE SEQUENCE</scope>
</reference>
<accession>A0A6J6HIB0</accession>
<sequence length="232" mass="25866">MLLAELEIFHSRPIAPTRRISLGHVYLPVDPAPGFGGLLLGAILSVHIRDVEEDFHVDIQRLLNEVERGSRVVQPRLRHRFQVDRHGLTHSSHRLIGVGDTVEFELNSNGSPLQQVLGCIYVLERLDDETRKVLVPMMRKAFTWRGPIGPSFISYLAGSRTSAVSALADPRAWALDILGFPGGTVKPSKREVMSRFRASMRDAHPDHGGDEKVASKVMVDISEARRILLDTL</sequence>
<dbReference type="EMBL" id="CAEZUX010000042">
    <property type="protein sequence ID" value="CAB4612696.1"/>
    <property type="molecule type" value="Genomic_DNA"/>
</dbReference>
<dbReference type="Gene3D" id="1.10.287.110">
    <property type="entry name" value="DnaJ domain"/>
    <property type="match status" value="1"/>
</dbReference>
<dbReference type="SUPFAM" id="SSF46565">
    <property type="entry name" value="Chaperone J-domain"/>
    <property type="match status" value="1"/>
</dbReference>
<protein>
    <submittedName>
        <fullName evidence="1">Unannotated protein</fullName>
    </submittedName>
</protein>
<evidence type="ECO:0000313" key="1">
    <source>
        <dbReference type="EMBL" id="CAB4612696.1"/>
    </source>
</evidence>
<proteinExistence type="predicted"/>
<name>A0A6J6HIB0_9ZZZZ</name>
<gene>
    <name evidence="1" type="ORF">UFOPK1874_00532</name>
</gene>
<dbReference type="AlphaFoldDB" id="A0A6J6HIB0"/>
<organism evidence="1">
    <name type="scientific">freshwater metagenome</name>
    <dbReference type="NCBI Taxonomy" id="449393"/>
    <lineage>
        <taxon>unclassified sequences</taxon>
        <taxon>metagenomes</taxon>
        <taxon>ecological metagenomes</taxon>
    </lineage>
</organism>